<dbReference type="AlphaFoldDB" id="A0A1E7FQN1"/>
<protein>
    <submittedName>
        <fullName evidence="3">WD40 repeat-like protein</fullName>
    </submittedName>
</protein>
<dbReference type="KEGG" id="fcy:FRACYDRAFT_234101"/>
<sequence length="601" mass="66425">MTSTNTTIPPSSNVTLAILSESEVILWDLHPNREENNVRVFNPYPDDDDGVPISSLAWNHNQMVIATSSGISTDEFEHDNIVLLSVQTGQQLDSFQHDERNQKQQHRHGVAGTAANTINFGGKSRYLCIGDEYGAICLWDLKKKTRVRQYFHTTNDPTPSLQVSLDPTDTYVMSLSSSAMYVYNLRDGLFMGTLKLPDGDDSIFTKYSISYLEPSKCAIGTNDGSIYMYDITNHSQSSPLFELPQRHSGAVTGLAFSAINSNLIISCAQDGTVLAHKISEGTSYEVCALGDNNIIQSMSLHSNGATCAVGCESGDIYICDIRNSTKDVGIPETMLASYQINGPVHSLHFAPPPRVKTQRLATKNNSNDIAVNTNNTNLVKIQNTMELPMDATPAKFKSDSSNNDDDKNKTITTQQQISSVSSPSAPSSAAPKSYTGSPSRFARIAANSRLASINSKSPAVKPASKSTPNILTGGLKSQRSTGVVNKTKETTPLSPPTKRRSLDANRYDTVRSQQQKDEQQTLNTNTDKEGIREVVQEEVENLQDEMEEQLRNLHIDMINQFHLQSQEIDTALSKHFTKIDRLELENQQLREENERLRQDRG</sequence>
<dbReference type="GO" id="GO:0005813">
    <property type="term" value="C:centrosome"/>
    <property type="evidence" value="ECO:0007669"/>
    <property type="project" value="TreeGrafter"/>
</dbReference>
<evidence type="ECO:0000256" key="2">
    <source>
        <dbReference type="SAM" id="MobiDB-lite"/>
    </source>
</evidence>
<feature type="compositionally biased region" description="Low complexity" evidence="2">
    <location>
        <begin position="410"/>
        <end position="433"/>
    </location>
</feature>
<dbReference type="Proteomes" id="UP000095751">
    <property type="component" value="Unassembled WGS sequence"/>
</dbReference>
<gene>
    <name evidence="3" type="ORF">FRACYDRAFT_234101</name>
</gene>
<keyword evidence="4" id="KW-1185">Reference proteome</keyword>
<dbReference type="OrthoDB" id="47092at2759"/>
<feature type="compositionally biased region" description="Basic and acidic residues" evidence="2">
    <location>
        <begin position="500"/>
        <end position="519"/>
    </location>
</feature>
<dbReference type="GO" id="GO:0000278">
    <property type="term" value="P:mitotic cell cycle"/>
    <property type="evidence" value="ECO:0007669"/>
    <property type="project" value="TreeGrafter"/>
</dbReference>
<dbReference type="InParanoid" id="A0A1E7FQN1"/>
<feature type="region of interest" description="Disordered" evidence="2">
    <location>
        <begin position="392"/>
        <end position="437"/>
    </location>
</feature>
<dbReference type="GO" id="GO:0005737">
    <property type="term" value="C:cytoplasm"/>
    <property type="evidence" value="ECO:0007669"/>
    <property type="project" value="TreeGrafter"/>
</dbReference>
<dbReference type="InterPro" id="IPR011047">
    <property type="entry name" value="Quinoprotein_ADH-like_sf"/>
</dbReference>
<proteinExistence type="predicted"/>
<evidence type="ECO:0000256" key="1">
    <source>
        <dbReference type="SAM" id="Coils"/>
    </source>
</evidence>
<dbReference type="InterPro" id="IPR015943">
    <property type="entry name" value="WD40/YVTN_repeat-like_dom_sf"/>
</dbReference>
<dbReference type="EMBL" id="KV784354">
    <property type="protein sequence ID" value="OEU20472.1"/>
    <property type="molecule type" value="Genomic_DNA"/>
</dbReference>
<dbReference type="Pfam" id="PF00400">
    <property type="entry name" value="WD40"/>
    <property type="match status" value="1"/>
</dbReference>
<organism evidence="3 4">
    <name type="scientific">Fragilariopsis cylindrus CCMP1102</name>
    <dbReference type="NCBI Taxonomy" id="635003"/>
    <lineage>
        <taxon>Eukaryota</taxon>
        <taxon>Sar</taxon>
        <taxon>Stramenopiles</taxon>
        <taxon>Ochrophyta</taxon>
        <taxon>Bacillariophyta</taxon>
        <taxon>Bacillariophyceae</taxon>
        <taxon>Bacillariophycidae</taxon>
        <taxon>Bacillariales</taxon>
        <taxon>Bacillariaceae</taxon>
        <taxon>Fragilariopsis</taxon>
    </lineage>
</organism>
<dbReference type="GO" id="GO:0000922">
    <property type="term" value="C:spindle pole"/>
    <property type="evidence" value="ECO:0007669"/>
    <property type="project" value="TreeGrafter"/>
</dbReference>
<name>A0A1E7FQN1_9STRA</name>
<feature type="region of interest" description="Disordered" evidence="2">
    <location>
        <begin position="452"/>
        <end position="524"/>
    </location>
</feature>
<dbReference type="InterPro" id="IPR001680">
    <property type="entry name" value="WD40_rpt"/>
</dbReference>
<dbReference type="SMART" id="SM00320">
    <property type="entry name" value="WD40"/>
    <property type="match status" value="3"/>
</dbReference>
<keyword evidence="1" id="KW-0175">Coiled coil</keyword>
<dbReference type="PANTHER" id="PTHR44414:SF1">
    <property type="entry name" value="PROTEIN NEDD1"/>
    <property type="match status" value="1"/>
</dbReference>
<dbReference type="InterPro" id="IPR052818">
    <property type="entry name" value="NEDD1_Spindle_Assembly"/>
</dbReference>
<dbReference type="GO" id="GO:0005814">
    <property type="term" value="C:centriole"/>
    <property type="evidence" value="ECO:0007669"/>
    <property type="project" value="TreeGrafter"/>
</dbReference>
<dbReference type="Gene3D" id="2.130.10.10">
    <property type="entry name" value="YVTN repeat-like/Quinoprotein amine dehydrogenase"/>
    <property type="match status" value="2"/>
</dbReference>
<accession>A0A1E7FQN1</accession>
<reference evidence="3 4" key="1">
    <citation type="submission" date="2016-09" db="EMBL/GenBank/DDBJ databases">
        <title>Extensive genetic diversity and differential bi-allelic expression allows diatom success in the polar Southern Ocean.</title>
        <authorList>
            <consortium name="DOE Joint Genome Institute"/>
            <person name="Mock T."/>
            <person name="Otillar R.P."/>
            <person name="Strauss J."/>
            <person name="Dupont C."/>
            <person name="Frickenhaus S."/>
            <person name="Maumus F."/>
            <person name="Mcmullan M."/>
            <person name="Sanges R."/>
            <person name="Schmutz J."/>
            <person name="Toseland A."/>
            <person name="Valas R."/>
            <person name="Veluchamy A."/>
            <person name="Ward B.J."/>
            <person name="Allen A."/>
            <person name="Barry K."/>
            <person name="Falciatore A."/>
            <person name="Ferrante M."/>
            <person name="Fortunato A.E."/>
            <person name="Gloeckner G."/>
            <person name="Gruber A."/>
            <person name="Hipkin R."/>
            <person name="Janech M."/>
            <person name="Kroth P."/>
            <person name="Leese F."/>
            <person name="Lindquist E."/>
            <person name="Lyon B.R."/>
            <person name="Martin J."/>
            <person name="Mayer C."/>
            <person name="Parker M."/>
            <person name="Quesneville H."/>
            <person name="Raymond J."/>
            <person name="Uhlig C."/>
            <person name="Valentin K.U."/>
            <person name="Worden A.Z."/>
            <person name="Armbrust E.V."/>
            <person name="Bowler C."/>
            <person name="Green B."/>
            <person name="Moulton V."/>
            <person name="Van Oosterhout C."/>
            <person name="Grigoriev I."/>
        </authorList>
    </citation>
    <scope>NUCLEOTIDE SEQUENCE [LARGE SCALE GENOMIC DNA]</scope>
    <source>
        <strain evidence="3 4">CCMP1102</strain>
    </source>
</reference>
<evidence type="ECO:0000313" key="4">
    <source>
        <dbReference type="Proteomes" id="UP000095751"/>
    </source>
</evidence>
<dbReference type="CDD" id="cd14686">
    <property type="entry name" value="bZIP"/>
    <property type="match status" value="1"/>
</dbReference>
<evidence type="ECO:0000313" key="3">
    <source>
        <dbReference type="EMBL" id="OEU20472.1"/>
    </source>
</evidence>
<dbReference type="GO" id="GO:0043015">
    <property type="term" value="F:gamma-tubulin binding"/>
    <property type="evidence" value="ECO:0007669"/>
    <property type="project" value="TreeGrafter"/>
</dbReference>
<dbReference type="GO" id="GO:0036064">
    <property type="term" value="C:ciliary basal body"/>
    <property type="evidence" value="ECO:0007669"/>
    <property type="project" value="TreeGrafter"/>
</dbReference>
<feature type="coiled-coil region" evidence="1">
    <location>
        <begin position="525"/>
        <end position="599"/>
    </location>
</feature>
<dbReference type="PANTHER" id="PTHR44414">
    <property type="entry name" value="PROTEIN NEDD1"/>
    <property type="match status" value="1"/>
</dbReference>
<dbReference type="SUPFAM" id="SSF50998">
    <property type="entry name" value="Quinoprotein alcohol dehydrogenase-like"/>
    <property type="match status" value="1"/>
</dbReference>
<feature type="compositionally biased region" description="Polar residues" evidence="2">
    <location>
        <begin position="467"/>
        <end position="484"/>
    </location>
</feature>
<dbReference type="GO" id="GO:0007020">
    <property type="term" value="P:microtubule nucleation"/>
    <property type="evidence" value="ECO:0007669"/>
    <property type="project" value="TreeGrafter"/>
</dbReference>
<feature type="compositionally biased region" description="Low complexity" evidence="2">
    <location>
        <begin position="455"/>
        <end position="466"/>
    </location>
</feature>